<name>A0ABS0Q477_9BACT</name>
<feature type="signal peptide" evidence="1">
    <location>
        <begin position="1"/>
        <end position="21"/>
    </location>
</feature>
<keyword evidence="1" id="KW-0732">Signal</keyword>
<evidence type="ECO:0000313" key="3">
    <source>
        <dbReference type="Proteomes" id="UP000625631"/>
    </source>
</evidence>
<evidence type="ECO:0000313" key="2">
    <source>
        <dbReference type="EMBL" id="MBH8557464.1"/>
    </source>
</evidence>
<gene>
    <name evidence="2" type="ORF">I7X13_05360</name>
</gene>
<feature type="chain" id="PRO_5046856672" description="Outer membrane protein beta-barrel domain-containing protein" evidence="1">
    <location>
        <begin position="22"/>
        <end position="204"/>
    </location>
</feature>
<proteinExistence type="predicted"/>
<accession>A0ABS0Q477</accession>
<dbReference type="Proteomes" id="UP000625631">
    <property type="component" value="Unassembled WGS sequence"/>
</dbReference>
<reference evidence="2 3" key="1">
    <citation type="submission" date="2020-12" db="EMBL/GenBank/DDBJ databases">
        <title>Hymenobacter sp.</title>
        <authorList>
            <person name="Kim M.K."/>
        </authorList>
    </citation>
    <scope>NUCLEOTIDE SEQUENCE [LARGE SCALE GENOMIC DNA]</scope>
    <source>
        <strain evidence="2 3">BT442</strain>
    </source>
</reference>
<comment type="caution">
    <text evidence="2">The sequence shown here is derived from an EMBL/GenBank/DDBJ whole genome shotgun (WGS) entry which is preliminary data.</text>
</comment>
<sequence>MNYLRLTALMLLLLPGLAANAQSKKKSSNGSSSSGSGYKTGIGLRGGGWSSGLTLKHFLGSGKGVAIEGLLTTEYKAHGGRLTILGEKHMGVADVKGLQFYYGAGFHAGAYQGRYYFADDRFYYDGRNGDVYLRRGKNGFYYTDSYYYDTNTYLAIGADLILGLEYKLPDLPFVVGVDYKPFFEVFHGYTGFYNDAAVSLRVTF</sequence>
<protein>
    <recommendedName>
        <fullName evidence="4">Outer membrane protein beta-barrel domain-containing protein</fullName>
    </recommendedName>
</protein>
<keyword evidence="3" id="KW-1185">Reference proteome</keyword>
<organism evidence="2 3">
    <name type="scientific">Hymenobacter negativus</name>
    <dbReference type="NCBI Taxonomy" id="2795026"/>
    <lineage>
        <taxon>Bacteria</taxon>
        <taxon>Pseudomonadati</taxon>
        <taxon>Bacteroidota</taxon>
        <taxon>Cytophagia</taxon>
        <taxon>Cytophagales</taxon>
        <taxon>Hymenobacteraceae</taxon>
        <taxon>Hymenobacter</taxon>
    </lineage>
</organism>
<evidence type="ECO:0000256" key="1">
    <source>
        <dbReference type="SAM" id="SignalP"/>
    </source>
</evidence>
<evidence type="ECO:0008006" key="4">
    <source>
        <dbReference type="Google" id="ProtNLM"/>
    </source>
</evidence>
<dbReference type="EMBL" id="JAEDAE010000002">
    <property type="protein sequence ID" value="MBH8557464.1"/>
    <property type="molecule type" value="Genomic_DNA"/>
</dbReference>